<dbReference type="GeneID" id="42007127"/>
<keyword evidence="1" id="KW-0694">RNA-binding</keyword>
<feature type="region of interest" description="Disordered" evidence="2">
    <location>
        <begin position="1"/>
        <end position="139"/>
    </location>
</feature>
<dbReference type="InterPro" id="IPR035979">
    <property type="entry name" value="RBD_domain_sf"/>
</dbReference>
<sequence>MSYRPGDELPAPAGDIPRDRARSRSPRRDSGGVKDYEYPDPYHSSTRSDDRGGGAPPYYGDRNGGYGYGYNDRYDDGYRGGYDDRNNGYDNGGSYDNRRDSGRYDSRYDSGGGGRYDSGGGRSNRGYRDSRHSSPRPRREIIKGAENDRATTTTLFVGNLPYRFEERDISELFGRYGPIKSISVPFDRHTGRNKGFSFVEFEDRRDAQDAFEKVQGFPVDGRKLKLDWDVGLQKKDELKGRTSAAPSDRGRGDRRDSSSIRGDDTGGGGGGSRTFVEPARDPRLSNAPPPPPGAF</sequence>
<protein>
    <recommendedName>
        <fullName evidence="3">RRM domain-containing protein</fullName>
    </recommendedName>
</protein>
<dbReference type="PANTHER" id="PTHR48034">
    <property type="entry name" value="TRANSFORMER-2 SEX-DETERMINING PROTEIN-RELATED"/>
    <property type="match status" value="1"/>
</dbReference>
<organism evidence="4 5">
    <name type="scientific">Synchytrium microbalum</name>
    <dbReference type="NCBI Taxonomy" id="1806994"/>
    <lineage>
        <taxon>Eukaryota</taxon>
        <taxon>Fungi</taxon>
        <taxon>Fungi incertae sedis</taxon>
        <taxon>Chytridiomycota</taxon>
        <taxon>Chytridiomycota incertae sedis</taxon>
        <taxon>Chytridiomycetes</taxon>
        <taxon>Synchytriales</taxon>
        <taxon>Synchytriaceae</taxon>
        <taxon>Synchytrium</taxon>
    </lineage>
</organism>
<dbReference type="PROSITE" id="PS50102">
    <property type="entry name" value="RRM"/>
    <property type="match status" value="1"/>
</dbReference>
<dbReference type="RefSeq" id="XP_031022204.1">
    <property type="nucleotide sequence ID" value="XM_031171830.1"/>
</dbReference>
<feature type="compositionally biased region" description="Basic and acidic residues" evidence="2">
    <location>
        <begin position="72"/>
        <end position="87"/>
    </location>
</feature>
<gene>
    <name evidence="4" type="ORF">SmJEL517_g05904</name>
</gene>
<keyword evidence="5" id="KW-1185">Reference proteome</keyword>
<evidence type="ECO:0000256" key="2">
    <source>
        <dbReference type="SAM" id="MobiDB-lite"/>
    </source>
</evidence>
<dbReference type="GO" id="GO:0003723">
    <property type="term" value="F:RNA binding"/>
    <property type="evidence" value="ECO:0007669"/>
    <property type="project" value="UniProtKB-UniRule"/>
</dbReference>
<feature type="compositionally biased region" description="Basic and acidic residues" evidence="2">
    <location>
        <begin position="16"/>
        <end position="37"/>
    </location>
</feature>
<dbReference type="Proteomes" id="UP000319731">
    <property type="component" value="Unassembled WGS sequence"/>
</dbReference>
<evidence type="ECO:0000313" key="5">
    <source>
        <dbReference type="Proteomes" id="UP000319731"/>
    </source>
</evidence>
<dbReference type="Pfam" id="PF00076">
    <property type="entry name" value="RRM_1"/>
    <property type="match status" value="1"/>
</dbReference>
<evidence type="ECO:0000313" key="4">
    <source>
        <dbReference type="EMBL" id="TPX30565.1"/>
    </source>
</evidence>
<accession>A0A507BYZ9</accession>
<dbReference type="SUPFAM" id="SSF54928">
    <property type="entry name" value="RNA-binding domain, RBD"/>
    <property type="match status" value="1"/>
</dbReference>
<dbReference type="SMART" id="SM00360">
    <property type="entry name" value="RRM"/>
    <property type="match status" value="1"/>
</dbReference>
<comment type="caution">
    <text evidence="4">The sequence shown here is derived from an EMBL/GenBank/DDBJ whole genome shotgun (WGS) entry which is preliminary data.</text>
</comment>
<dbReference type="STRING" id="1806994.A0A507BYZ9"/>
<dbReference type="InterPro" id="IPR000504">
    <property type="entry name" value="RRM_dom"/>
</dbReference>
<dbReference type="EMBL" id="QEAO01000064">
    <property type="protein sequence ID" value="TPX30565.1"/>
    <property type="molecule type" value="Genomic_DNA"/>
</dbReference>
<evidence type="ECO:0000259" key="3">
    <source>
        <dbReference type="PROSITE" id="PS50102"/>
    </source>
</evidence>
<dbReference type="AlphaFoldDB" id="A0A507BYZ9"/>
<name>A0A507BYZ9_9FUNG</name>
<dbReference type="CDD" id="cd00590">
    <property type="entry name" value="RRM_SF"/>
    <property type="match status" value="1"/>
</dbReference>
<proteinExistence type="predicted"/>
<evidence type="ECO:0000256" key="1">
    <source>
        <dbReference type="PROSITE-ProRule" id="PRU00176"/>
    </source>
</evidence>
<feature type="region of interest" description="Disordered" evidence="2">
    <location>
        <begin position="235"/>
        <end position="295"/>
    </location>
</feature>
<feature type="compositionally biased region" description="Gly residues" evidence="2">
    <location>
        <begin position="110"/>
        <end position="123"/>
    </location>
</feature>
<feature type="compositionally biased region" description="Basic and acidic residues" evidence="2">
    <location>
        <begin position="126"/>
        <end position="139"/>
    </location>
</feature>
<dbReference type="Gene3D" id="3.30.70.330">
    <property type="match status" value="1"/>
</dbReference>
<feature type="compositionally biased region" description="Basic and acidic residues" evidence="2">
    <location>
        <begin position="96"/>
        <end position="108"/>
    </location>
</feature>
<feature type="domain" description="RRM" evidence="3">
    <location>
        <begin position="153"/>
        <end position="231"/>
    </location>
</feature>
<dbReference type="InterPro" id="IPR012677">
    <property type="entry name" value="Nucleotide-bd_a/b_plait_sf"/>
</dbReference>
<reference evidence="4 5" key="1">
    <citation type="journal article" date="2019" name="Sci. Rep.">
        <title>Comparative genomics of chytrid fungi reveal insights into the obligate biotrophic and pathogenic lifestyle of Synchytrium endobioticum.</title>
        <authorList>
            <person name="van de Vossenberg B.T.L.H."/>
            <person name="Warris S."/>
            <person name="Nguyen H.D.T."/>
            <person name="van Gent-Pelzer M.P.E."/>
            <person name="Joly D.L."/>
            <person name="van de Geest H.C."/>
            <person name="Bonants P.J.M."/>
            <person name="Smith D.S."/>
            <person name="Levesque C.A."/>
            <person name="van der Lee T.A.J."/>
        </authorList>
    </citation>
    <scope>NUCLEOTIDE SEQUENCE [LARGE SCALE GENOMIC DNA]</scope>
    <source>
        <strain evidence="4 5">JEL517</strain>
    </source>
</reference>
<dbReference type="InterPro" id="IPR050441">
    <property type="entry name" value="RBM"/>
</dbReference>
<feature type="compositionally biased region" description="Basic and acidic residues" evidence="2">
    <location>
        <begin position="248"/>
        <end position="264"/>
    </location>
</feature>
<dbReference type="OrthoDB" id="439808at2759"/>